<organism evidence="1 2">
    <name type="scientific">Magnetospirillum moscoviense</name>
    <dbReference type="NCBI Taxonomy" id="1437059"/>
    <lineage>
        <taxon>Bacteria</taxon>
        <taxon>Pseudomonadati</taxon>
        <taxon>Pseudomonadota</taxon>
        <taxon>Alphaproteobacteria</taxon>
        <taxon>Rhodospirillales</taxon>
        <taxon>Rhodospirillaceae</taxon>
        <taxon>Magnetospirillum</taxon>
    </lineage>
</organism>
<dbReference type="AlphaFoldDB" id="A0A178MEC7"/>
<reference evidence="1 2" key="1">
    <citation type="submission" date="2016-04" db="EMBL/GenBank/DDBJ databases">
        <title>Draft genome sequence of freshwater magnetotactic bacteria Magnetospirillum marisnigri SP-1 and Magnetospirillum moscoviense BB-1.</title>
        <authorList>
            <person name="Koziaeva V."/>
            <person name="Dziuba M.V."/>
            <person name="Ivanov T.M."/>
            <person name="Kuznetsov B."/>
            <person name="Grouzdev D.S."/>
        </authorList>
    </citation>
    <scope>NUCLEOTIDE SEQUENCE [LARGE SCALE GENOMIC DNA]</scope>
    <source>
        <strain evidence="1 2">BB-1</strain>
    </source>
</reference>
<sequence>MVSAWRRRLQNSAASRAISDKVCRQTFAGPRQTRANRADGQIKNRGSLFIGQAFHGHADQDLAPIIGKAEQGGVQRLYPPPHFQIGQRVAFIGQLGQCLFRDIGVPKLRAAPQMGPHHIDGNAEQPSRGQGPALEAFEAPKGLKKRLLGQIFGIGAVAHLFQDEAKQPLLVG</sequence>
<name>A0A178MEC7_9PROT</name>
<dbReference type="EMBL" id="LWQU01000169">
    <property type="protein sequence ID" value="OAN47142.1"/>
    <property type="molecule type" value="Genomic_DNA"/>
</dbReference>
<proteinExistence type="predicted"/>
<accession>A0A178MEC7</accession>
<evidence type="ECO:0000313" key="1">
    <source>
        <dbReference type="EMBL" id="OAN47142.1"/>
    </source>
</evidence>
<gene>
    <name evidence="1" type="ORF">A6A05_15860</name>
</gene>
<evidence type="ECO:0000313" key="2">
    <source>
        <dbReference type="Proteomes" id="UP000078543"/>
    </source>
</evidence>
<keyword evidence="2" id="KW-1185">Reference proteome</keyword>
<protein>
    <submittedName>
        <fullName evidence="1">Uncharacterized protein</fullName>
    </submittedName>
</protein>
<comment type="caution">
    <text evidence="1">The sequence shown here is derived from an EMBL/GenBank/DDBJ whole genome shotgun (WGS) entry which is preliminary data.</text>
</comment>
<dbReference type="Proteomes" id="UP000078543">
    <property type="component" value="Unassembled WGS sequence"/>
</dbReference>